<keyword evidence="10 13" id="KW-0067">ATP-binding</keyword>
<evidence type="ECO:0000256" key="6">
    <source>
        <dbReference type="ARBA" id="ARBA00022679"/>
    </source>
</evidence>
<accession>A0A935C5L6</accession>
<feature type="binding site" evidence="14">
    <location>
        <position position="143"/>
    </location>
    <ligand>
        <name>ATP</name>
        <dbReference type="ChEBI" id="CHEBI:30616"/>
    </ligand>
</feature>
<evidence type="ECO:0000256" key="5">
    <source>
        <dbReference type="ARBA" id="ARBA00022490"/>
    </source>
</evidence>
<dbReference type="Pfam" id="PF03481">
    <property type="entry name" value="Sua5_C"/>
    <property type="match status" value="1"/>
</dbReference>
<dbReference type="FunFam" id="3.90.870.10:FF:000009">
    <property type="entry name" value="Threonylcarbamoyl-AMP synthase, putative"/>
    <property type="match status" value="1"/>
</dbReference>
<dbReference type="InterPro" id="IPR010923">
    <property type="entry name" value="T(6)A37_SUA5"/>
</dbReference>
<dbReference type="GO" id="GO:0008033">
    <property type="term" value="P:tRNA processing"/>
    <property type="evidence" value="ECO:0007669"/>
    <property type="project" value="UniProtKB-KW"/>
</dbReference>
<comment type="function">
    <text evidence="13">Required for the formation of a threonylcarbamoyl group on adenosine at position 37 (t(6)A37) in tRNAs that read codons beginning with adenine.</text>
</comment>
<feature type="binding site" evidence="14">
    <location>
        <position position="223"/>
    </location>
    <ligand>
        <name>ATP</name>
        <dbReference type="ChEBI" id="CHEBI:30616"/>
    </ligand>
</feature>
<evidence type="ECO:0000256" key="1">
    <source>
        <dbReference type="ARBA" id="ARBA00004496"/>
    </source>
</evidence>
<comment type="similarity">
    <text evidence="2 13">Belongs to the SUA5 family.</text>
</comment>
<dbReference type="Proteomes" id="UP000611723">
    <property type="component" value="Unassembled WGS sequence"/>
</dbReference>
<dbReference type="PANTHER" id="PTHR17490:SF16">
    <property type="entry name" value="THREONYLCARBAMOYL-AMP SYNTHASE"/>
    <property type="match status" value="1"/>
</dbReference>
<keyword evidence="5 13" id="KW-0963">Cytoplasm</keyword>
<dbReference type="PANTHER" id="PTHR17490">
    <property type="entry name" value="SUA5"/>
    <property type="match status" value="1"/>
</dbReference>
<dbReference type="EMBL" id="JAEQBW010000001">
    <property type="protein sequence ID" value="MBK6263875.1"/>
    <property type="molecule type" value="Genomic_DNA"/>
</dbReference>
<evidence type="ECO:0000256" key="8">
    <source>
        <dbReference type="ARBA" id="ARBA00022695"/>
    </source>
</evidence>
<feature type="binding site" evidence="14">
    <location>
        <position position="27"/>
    </location>
    <ligand>
        <name>L-threonine</name>
        <dbReference type="ChEBI" id="CHEBI:57926"/>
    </ligand>
</feature>
<evidence type="ECO:0000256" key="12">
    <source>
        <dbReference type="ARBA" id="ARBA00048366"/>
    </source>
</evidence>
<keyword evidence="17" id="KW-1185">Reference proteome</keyword>
<dbReference type="Gene3D" id="3.90.870.10">
    <property type="entry name" value="DHBP synthase"/>
    <property type="match status" value="1"/>
</dbReference>
<dbReference type="PIRSF" id="PIRSF004930">
    <property type="entry name" value="Tln_factor_SUA5"/>
    <property type="match status" value="1"/>
</dbReference>
<dbReference type="SUPFAM" id="SSF55821">
    <property type="entry name" value="YrdC/RibB"/>
    <property type="match status" value="1"/>
</dbReference>
<keyword evidence="7 13" id="KW-0819">tRNA processing</keyword>
<feature type="binding site" evidence="14">
    <location>
        <position position="187"/>
    </location>
    <ligand>
        <name>ATP</name>
        <dbReference type="ChEBI" id="CHEBI:30616"/>
    </ligand>
</feature>
<evidence type="ECO:0000256" key="7">
    <source>
        <dbReference type="ARBA" id="ARBA00022694"/>
    </source>
</evidence>
<dbReference type="EC" id="2.7.7.87" evidence="3 13"/>
<keyword evidence="8 13" id="KW-0548">Nucleotidyltransferase</keyword>
<dbReference type="InterPro" id="IPR017945">
    <property type="entry name" value="DHBP_synth_RibB-like_a/b_dom"/>
</dbReference>
<feature type="binding site" evidence="14">
    <location>
        <position position="50"/>
    </location>
    <ligand>
        <name>ATP</name>
        <dbReference type="ChEBI" id="CHEBI:30616"/>
    </ligand>
</feature>
<dbReference type="GO" id="GO:0000049">
    <property type="term" value="F:tRNA binding"/>
    <property type="evidence" value="ECO:0007669"/>
    <property type="project" value="TreeGrafter"/>
</dbReference>
<evidence type="ECO:0000256" key="10">
    <source>
        <dbReference type="ARBA" id="ARBA00022840"/>
    </source>
</evidence>
<evidence type="ECO:0000313" key="16">
    <source>
        <dbReference type="EMBL" id="MBK6263875.1"/>
    </source>
</evidence>
<feature type="binding site" evidence="14">
    <location>
        <position position="133"/>
    </location>
    <ligand>
        <name>L-threonine</name>
        <dbReference type="ChEBI" id="CHEBI:57926"/>
    </ligand>
</feature>
<dbReference type="GO" id="GO:0005737">
    <property type="term" value="C:cytoplasm"/>
    <property type="evidence" value="ECO:0007669"/>
    <property type="project" value="UniProtKB-SubCell"/>
</dbReference>
<dbReference type="Pfam" id="PF01300">
    <property type="entry name" value="Sua5_yciO_yrdC"/>
    <property type="match status" value="1"/>
</dbReference>
<evidence type="ECO:0000313" key="17">
    <source>
        <dbReference type="Proteomes" id="UP000611723"/>
    </source>
</evidence>
<comment type="subcellular location">
    <subcellularLocation>
        <location evidence="1 13">Cytoplasm</location>
    </subcellularLocation>
</comment>
<evidence type="ECO:0000256" key="3">
    <source>
        <dbReference type="ARBA" id="ARBA00012584"/>
    </source>
</evidence>
<dbReference type="AlphaFoldDB" id="A0A935C5L6"/>
<evidence type="ECO:0000256" key="11">
    <source>
        <dbReference type="ARBA" id="ARBA00029774"/>
    </source>
</evidence>
<feature type="domain" description="YrdC-like" evidence="15">
    <location>
        <begin position="5"/>
        <end position="191"/>
    </location>
</feature>
<dbReference type="GO" id="GO:0061710">
    <property type="term" value="F:L-threonylcarbamoyladenylate synthase"/>
    <property type="evidence" value="ECO:0007669"/>
    <property type="project" value="UniProtKB-EC"/>
</dbReference>
<dbReference type="PROSITE" id="PS51163">
    <property type="entry name" value="YRDC"/>
    <property type="match status" value="1"/>
</dbReference>
<comment type="catalytic activity">
    <reaction evidence="12 13">
        <text>L-threonine + hydrogencarbonate + ATP = L-threonylcarbamoyladenylate + diphosphate + H2O</text>
        <dbReference type="Rhea" id="RHEA:36407"/>
        <dbReference type="ChEBI" id="CHEBI:15377"/>
        <dbReference type="ChEBI" id="CHEBI:17544"/>
        <dbReference type="ChEBI" id="CHEBI:30616"/>
        <dbReference type="ChEBI" id="CHEBI:33019"/>
        <dbReference type="ChEBI" id="CHEBI:57926"/>
        <dbReference type="ChEBI" id="CHEBI:73682"/>
        <dbReference type="EC" id="2.7.7.87"/>
    </reaction>
</comment>
<dbReference type="InterPro" id="IPR006070">
    <property type="entry name" value="Sua5-like_dom"/>
</dbReference>
<comment type="caution">
    <text evidence="16">The sequence shown here is derived from an EMBL/GenBank/DDBJ whole genome shotgun (WGS) entry which is preliminary data.</text>
</comment>
<dbReference type="RefSeq" id="WP_201429561.1">
    <property type="nucleotide sequence ID" value="NZ_JAEQBW010000001.1"/>
</dbReference>
<keyword evidence="9 13" id="KW-0547">Nucleotide-binding</keyword>
<feature type="binding site" evidence="14">
    <location>
        <position position="59"/>
    </location>
    <ligand>
        <name>ATP</name>
        <dbReference type="ChEBI" id="CHEBI:30616"/>
    </ligand>
</feature>
<dbReference type="GO" id="GO:0005524">
    <property type="term" value="F:ATP binding"/>
    <property type="evidence" value="ECO:0007669"/>
    <property type="project" value="UniProtKB-UniRule"/>
</dbReference>
<evidence type="ECO:0000256" key="9">
    <source>
        <dbReference type="ARBA" id="ARBA00022741"/>
    </source>
</evidence>
<dbReference type="GO" id="GO:0003725">
    <property type="term" value="F:double-stranded RNA binding"/>
    <property type="evidence" value="ECO:0007669"/>
    <property type="project" value="UniProtKB-UniRule"/>
</dbReference>
<feature type="binding site" evidence="14">
    <location>
        <position position="113"/>
    </location>
    <ligand>
        <name>L-threonine</name>
        <dbReference type="ChEBI" id="CHEBI:57926"/>
    </ligand>
</feature>
<dbReference type="InterPro" id="IPR038385">
    <property type="entry name" value="Sua5/YwlC_C"/>
</dbReference>
<proteinExistence type="inferred from homology"/>
<evidence type="ECO:0000259" key="15">
    <source>
        <dbReference type="PROSITE" id="PS51163"/>
    </source>
</evidence>
<dbReference type="Gene3D" id="3.40.50.11030">
    <property type="entry name" value="Threonylcarbamoyl-AMP synthase, C-terminal domain"/>
    <property type="match status" value="1"/>
</dbReference>
<dbReference type="InterPro" id="IPR050156">
    <property type="entry name" value="TC-AMP_synthase_SUA5"/>
</dbReference>
<feature type="binding site" evidence="14">
    <location>
        <position position="173"/>
    </location>
    <ligand>
        <name>L-threonine</name>
        <dbReference type="ChEBI" id="CHEBI:57926"/>
    </ligand>
</feature>
<protein>
    <recommendedName>
        <fullName evidence="4 13">Threonylcarbamoyl-AMP synthase</fullName>
        <shortName evidence="13">TC-AMP synthase</shortName>
        <ecNumber evidence="3 13">2.7.7.87</ecNumber>
    </recommendedName>
    <alternativeName>
        <fullName evidence="11 13">L-threonylcarbamoyladenylate synthase</fullName>
    </alternativeName>
</protein>
<reference evidence="16" key="1">
    <citation type="submission" date="2021-01" db="EMBL/GenBank/DDBJ databases">
        <title>Marivirga aurantiaca sp. nov., isolated from intertidal surface sediments.</title>
        <authorList>
            <person name="Zhang M."/>
        </authorList>
    </citation>
    <scope>NUCLEOTIDE SEQUENCE</scope>
    <source>
        <strain evidence="16">S37H4</strain>
    </source>
</reference>
<evidence type="ECO:0000256" key="13">
    <source>
        <dbReference type="PIRNR" id="PIRNR004930"/>
    </source>
</evidence>
<keyword evidence="6 13" id="KW-0808">Transferase</keyword>
<dbReference type="InterPro" id="IPR005145">
    <property type="entry name" value="Sua5_C"/>
</dbReference>
<evidence type="ECO:0000256" key="14">
    <source>
        <dbReference type="PIRSR" id="PIRSR004930-1"/>
    </source>
</evidence>
<gene>
    <name evidence="16" type="ORF">JKA74_02405</name>
</gene>
<evidence type="ECO:0000256" key="2">
    <source>
        <dbReference type="ARBA" id="ARBA00007663"/>
    </source>
</evidence>
<evidence type="ECO:0000256" key="4">
    <source>
        <dbReference type="ARBA" id="ARBA00015492"/>
    </source>
</evidence>
<feature type="binding site" evidence="14">
    <location>
        <position position="135"/>
    </location>
    <ligand>
        <name>ATP</name>
        <dbReference type="ChEBI" id="CHEBI:30616"/>
    </ligand>
</feature>
<sequence length="315" mass="34758">MAEIGNNIQKAKSLLDRGELVGLPTETVYGLAGNALNTEAVSKIFEVKNRPYFDPLILHTHSIDAIKLYTENIPEEAIELAHKFWPGPLTILLKRNNKVPDLTCSGLDRAAFRIPNHPVALELLQNLDYPLAAPSANPFGYISPTSAVHVQNQLGDKIQYILNGEVSNVGIESTIVGFDKDQPVVYRLGGLDVNEIESIIGKVKVMEHSSSQPDAPGMLKSHYAPRKKIILGNIEELLIQCKGLNIGVLSFHKEYSEADLSYILSEKQDMHEAAKNLFSYLRLLDESSVDIILTELVPNTGLGKAINDRLKRASI</sequence>
<organism evidence="16 17">
    <name type="scientific">Marivirga aurantiaca</name>
    <dbReference type="NCBI Taxonomy" id="2802615"/>
    <lineage>
        <taxon>Bacteria</taxon>
        <taxon>Pseudomonadati</taxon>
        <taxon>Bacteroidota</taxon>
        <taxon>Cytophagia</taxon>
        <taxon>Cytophagales</taxon>
        <taxon>Marivirgaceae</taxon>
        <taxon>Marivirga</taxon>
    </lineage>
</organism>
<name>A0A935C5L6_9BACT</name>
<dbReference type="NCBIfam" id="TIGR00057">
    <property type="entry name" value="L-threonylcarbamoyladenylate synthase"/>
    <property type="match status" value="1"/>
</dbReference>
<dbReference type="GO" id="GO:0006450">
    <property type="term" value="P:regulation of translational fidelity"/>
    <property type="evidence" value="ECO:0007669"/>
    <property type="project" value="TreeGrafter"/>
</dbReference>